<dbReference type="InterPro" id="IPR011712">
    <property type="entry name" value="Sig_transdc_His_kin_sub3_dim/P"/>
</dbReference>
<keyword evidence="2" id="KW-0418">Kinase</keyword>
<dbReference type="RefSeq" id="WP_214159177.1">
    <property type="nucleotide sequence ID" value="NZ_JAHBAY010000013.1"/>
</dbReference>
<evidence type="ECO:0000256" key="1">
    <source>
        <dbReference type="ARBA" id="ARBA00022679"/>
    </source>
</evidence>
<dbReference type="PANTHER" id="PTHR24421">
    <property type="entry name" value="NITRATE/NITRITE SENSOR PROTEIN NARX-RELATED"/>
    <property type="match status" value="1"/>
</dbReference>
<dbReference type="GO" id="GO:0005524">
    <property type="term" value="F:ATP binding"/>
    <property type="evidence" value="ECO:0007669"/>
    <property type="project" value="UniProtKB-KW"/>
</dbReference>
<dbReference type="Proteomes" id="UP001197247">
    <property type="component" value="Unassembled WGS sequence"/>
</dbReference>
<dbReference type="SUPFAM" id="SSF55874">
    <property type="entry name" value="ATPase domain of HSP90 chaperone/DNA topoisomerase II/histidine kinase"/>
    <property type="match status" value="1"/>
</dbReference>
<keyword evidence="7" id="KW-1185">Reference proteome</keyword>
<comment type="caution">
    <text evidence="6">The sequence shown here is derived from an EMBL/GenBank/DDBJ whole genome shotgun (WGS) entry which is preliminary data.</text>
</comment>
<evidence type="ECO:0000313" key="6">
    <source>
        <dbReference type="EMBL" id="MBT0772635.1"/>
    </source>
</evidence>
<dbReference type="Gene3D" id="1.20.5.1930">
    <property type="match status" value="1"/>
</dbReference>
<keyword evidence="4" id="KW-0812">Transmembrane</keyword>
<dbReference type="Pfam" id="PF07730">
    <property type="entry name" value="HisKA_3"/>
    <property type="match status" value="1"/>
</dbReference>
<feature type="transmembrane region" description="Helical" evidence="4">
    <location>
        <begin position="104"/>
        <end position="137"/>
    </location>
</feature>
<proteinExistence type="predicted"/>
<keyword evidence="4" id="KW-1133">Transmembrane helix</keyword>
<dbReference type="InterPro" id="IPR003594">
    <property type="entry name" value="HATPase_dom"/>
</dbReference>
<dbReference type="Pfam" id="PF02518">
    <property type="entry name" value="HATPase_c"/>
    <property type="match status" value="1"/>
</dbReference>
<keyword evidence="4" id="KW-0472">Membrane</keyword>
<keyword evidence="6" id="KW-0067">ATP-binding</keyword>
<evidence type="ECO:0000256" key="3">
    <source>
        <dbReference type="ARBA" id="ARBA00023012"/>
    </source>
</evidence>
<name>A0ABS5TNF5_9ACTN</name>
<evidence type="ECO:0000256" key="4">
    <source>
        <dbReference type="SAM" id="Phobius"/>
    </source>
</evidence>
<dbReference type="InterPro" id="IPR036890">
    <property type="entry name" value="HATPase_C_sf"/>
</dbReference>
<reference evidence="6 7" key="1">
    <citation type="submission" date="2021-05" db="EMBL/GenBank/DDBJ databases">
        <title>Kineosporia and Streptomyces sp. nov. two new marine actinobacteria isolated from Coral.</title>
        <authorList>
            <person name="Buangrab K."/>
            <person name="Sutthacheep M."/>
            <person name="Yeemin T."/>
            <person name="Harunari E."/>
            <person name="Igarashi Y."/>
            <person name="Kanchanasin P."/>
            <person name="Tanasupawat S."/>
            <person name="Phongsopitanun W."/>
        </authorList>
    </citation>
    <scope>NUCLEOTIDE SEQUENCE [LARGE SCALE GENOMIC DNA]</scope>
    <source>
        <strain evidence="6 7">J2-2</strain>
    </source>
</reference>
<feature type="transmembrane region" description="Helical" evidence="4">
    <location>
        <begin position="149"/>
        <end position="167"/>
    </location>
</feature>
<dbReference type="CDD" id="cd16917">
    <property type="entry name" value="HATPase_UhpB-NarQ-NarX-like"/>
    <property type="match status" value="1"/>
</dbReference>
<dbReference type="PROSITE" id="PS50109">
    <property type="entry name" value="HIS_KIN"/>
    <property type="match status" value="1"/>
</dbReference>
<dbReference type="Gene3D" id="3.30.565.10">
    <property type="entry name" value="Histidine kinase-like ATPase, C-terminal domain"/>
    <property type="match status" value="1"/>
</dbReference>
<dbReference type="InterPro" id="IPR050482">
    <property type="entry name" value="Sensor_HK_TwoCompSys"/>
</dbReference>
<keyword evidence="3" id="KW-0902">Two-component regulatory system</keyword>
<keyword evidence="6" id="KW-0547">Nucleotide-binding</keyword>
<feature type="transmembrane region" description="Helical" evidence="4">
    <location>
        <begin position="79"/>
        <end position="98"/>
    </location>
</feature>
<dbReference type="EMBL" id="JAHBAY010000013">
    <property type="protein sequence ID" value="MBT0772635.1"/>
    <property type="molecule type" value="Genomic_DNA"/>
</dbReference>
<dbReference type="InterPro" id="IPR005467">
    <property type="entry name" value="His_kinase_dom"/>
</dbReference>
<feature type="domain" description="Histidine kinase" evidence="5">
    <location>
        <begin position="202"/>
        <end position="395"/>
    </location>
</feature>
<keyword evidence="1" id="KW-0808">Transferase</keyword>
<gene>
    <name evidence="6" type="ORF">KIH74_27070</name>
</gene>
<dbReference type="SMART" id="SM00387">
    <property type="entry name" value="HATPase_c"/>
    <property type="match status" value="1"/>
</dbReference>
<accession>A0ABS5TNF5</accession>
<evidence type="ECO:0000259" key="5">
    <source>
        <dbReference type="PROSITE" id="PS50109"/>
    </source>
</evidence>
<protein>
    <submittedName>
        <fullName evidence="6">ATP-binding protein</fullName>
    </submittedName>
</protein>
<evidence type="ECO:0000313" key="7">
    <source>
        <dbReference type="Proteomes" id="UP001197247"/>
    </source>
</evidence>
<evidence type="ECO:0000256" key="2">
    <source>
        <dbReference type="ARBA" id="ARBA00022777"/>
    </source>
</evidence>
<sequence>MVLSERHLARFRAAPPTDERIQSLKLAMLVRQASIGVGLIGLIGERLTVEILVAVVLLGASSTAGVLDPRFLKLLMRHPLLGLVDVLLVVAVLGVLGVDSPLAIAALSTAFLIGLLYPLSVACLLGPVLAIAYAAAAVHEHRGDTAPPFLLLYGLPVAFLCLVWIGHSVSRIYQAQQAAERELAMHVQAAAASDERARLAREMHDSLAKSLQGIAFGASALPVWVTKDGDRAQMMASDLAVSAKQAVQEARTLLTRMRTDQPQRPFHEVMDEVLRAWAAQHGHQLCSRLEPAPALGADARYELLAALGEALENVHRHAPGAPVEVTLEGSDEFATLTIRDQGPGFAPDILKVRESEGHFGVRGMRERLQEIGGTCRIDSRPGTGTTVILRVPLSDVNLLPPLRIRELET</sequence>
<organism evidence="6 7">
    <name type="scientific">Kineosporia corallincola</name>
    <dbReference type="NCBI Taxonomy" id="2835133"/>
    <lineage>
        <taxon>Bacteria</taxon>
        <taxon>Bacillati</taxon>
        <taxon>Actinomycetota</taxon>
        <taxon>Actinomycetes</taxon>
        <taxon>Kineosporiales</taxon>
        <taxon>Kineosporiaceae</taxon>
        <taxon>Kineosporia</taxon>
    </lineage>
</organism>